<dbReference type="EMBL" id="FPKS01000010">
    <property type="protein sequence ID" value="SFZ75608.1"/>
    <property type="molecule type" value="Genomic_DNA"/>
</dbReference>
<dbReference type="InterPro" id="IPR051546">
    <property type="entry name" value="Aspartate_Ammonia-Lyase"/>
</dbReference>
<sequence length="41" mass="4719">MTRIEKDSLGSRTIHKNTYYGIHTQQAIENFKISGQKISHS</sequence>
<dbReference type="InterPro" id="IPR024083">
    <property type="entry name" value="Fumarase/histidase_N"/>
</dbReference>
<dbReference type="PANTHER" id="PTHR42696:SF2">
    <property type="entry name" value="ASPARTATE AMMONIA-LYASE"/>
    <property type="match status" value="1"/>
</dbReference>
<organism evidence="2 3">
    <name type="scientific">Pseudolactococcus chungangensis CAU 28 = DSM 22330</name>
    <dbReference type="NCBI Taxonomy" id="1122154"/>
    <lineage>
        <taxon>Bacteria</taxon>
        <taxon>Bacillati</taxon>
        <taxon>Bacillota</taxon>
        <taxon>Bacilli</taxon>
        <taxon>Lactobacillales</taxon>
        <taxon>Streptococcaceae</taxon>
        <taxon>Pseudolactococcus</taxon>
    </lineage>
</organism>
<evidence type="ECO:0000313" key="2">
    <source>
        <dbReference type="EMBL" id="SFZ75608.1"/>
    </source>
</evidence>
<dbReference type="STRING" id="1122154.SAMN02746068_01658"/>
<dbReference type="GO" id="GO:0006531">
    <property type="term" value="P:aspartate metabolic process"/>
    <property type="evidence" value="ECO:0007669"/>
    <property type="project" value="TreeGrafter"/>
</dbReference>
<proteinExistence type="predicted"/>
<name>A0A1K2HFI5_9LACT</name>
<gene>
    <name evidence="1" type="ORF">RR45_GL000282</name>
    <name evidence="2" type="ORF">SAMN02746068_01658</name>
</gene>
<keyword evidence="2" id="KW-0456">Lyase</keyword>
<dbReference type="Proteomes" id="UP000218979">
    <property type="component" value="Unassembled WGS sequence"/>
</dbReference>
<accession>A0A1K2HFI5</accession>
<reference evidence="2 3" key="2">
    <citation type="submission" date="2016-11" db="EMBL/GenBank/DDBJ databases">
        <authorList>
            <person name="Jaros S."/>
            <person name="Januszkiewicz K."/>
            <person name="Wedrychowicz H."/>
        </authorList>
    </citation>
    <scope>NUCLEOTIDE SEQUENCE [LARGE SCALE GENOMIC DNA]</scope>
    <source>
        <strain evidence="2 3">DSM 22330</strain>
    </source>
</reference>
<dbReference type="GO" id="GO:0005829">
    <property type="term" value="C:cytosol"/>
    <property type="evidence" value="ECO:0007669"/>
    <property type="project" value="TreeGrafter"/>
</dbReference>
<reference evidence="1 4" key="1">
    <citation type="submission" date="2014-12" db="EMBL/GenBank/DDBJ databases">
        <title>Draft genome sequences of 10 type strains of Lactococcus.</title>
        <authorList>
            <person name="Sun Z."/>
            <person name="Zhong Z."/>
            <person name="Liu W."/>
            <person name="Zhang W."/>
            <person name="Zhang H."/>
        </authorList>
    </citation>
    <scope>NUCLEOTIDE SEQUENCE [LARGE SCALE GENOMIC DNA]</scope>
    <source>
        <strain evidence="1 4">DSM 22330</strain>
    </source>
</reference>
<protein>
    <submittedName>
        <fullName evidence="2">Aspartate ammonia-lyase</fullName>
    </submittedName>
</protein>
<dbReference type="EMBL" id="JXJT01000010">
    <property type="protein sequence ID" value="PCS03260.1"/>
    <property type="molecule type" value="Genomic_DNA"/>
</dbReference>
<dbReference type="PANTHER" id="PTHR42696">
    <property type="entry name" value="ASPARTATE AMMONIA-LYASE"/>
    <property type="match status" value="1"/>
</dbReference>
<evidence type="ECO:0000313" key="4">
    <source>
        <dbReference type="Proteomes" id="UP000218979"/>
    </source>
</evidence>
<evidence type="ECO:0000313" key="1">
    <source>
        <dbReference type="EMBL" id="PCS03260.1"/>
    </source>
</evidence>
<dbReference type="GO" id="GO:0008797">
    <property type="term" value="F:aspartate ammonia-lyase activity"/>
    <property type="evidence" value="ECO:0007669"/>
    <property type="project" value="TreeGrafter"/>
</dbReference>
<dbReference type="Proteomes" id="UP000185655">
    <property type="component" value="Unassembled WGS sequence"/>
</dbReference>
<evidence type="ECO:0000313" key="3">
    <source>
        <dbReference type="Proteomes" id="UP000185655"/>
    </source>
</evidence>
<dbReference type="Gene3D" id="1.10.275.10">
    <property type="entry name" value="Fumarase/aspartase (N-terminal domain)"/>
    <property type="match status" value="1"/>
</dbReference>
<keyword evidence="4" id="KW-1185">Reference proteome</keyword>
<dbReference type="AlphaFoldDB" id="A0A1K2HFI5"/>